<accession>A0ABY6SI29</accession>
<evidence type="ECO:0000313" key="1">
    <source>
        <dbReference type="EMBL" id="VBB84497.1"/>
    </source>
</evidence>
<dbReference type="Proteomes" id="UP000280685">
    <property type="component" value="Chromosome 6"/>
</dbReference>
<keyword evidence="2" id="KW-1185">Reference proteome</keyword>
<proteinExistence type="predicted"/>
<protein>
    <recommendedName>
        <fullName evidence="3">RING-CH-type domain-containing protein</fullName>
    </recommendedName>
</protein>
<dbReference type="Gene3D" id="3.30.40.10">
    <property type="entry name" value="Zinc/RING finger domain, C3HC4 (zinc finger)"/>
    <property type="match status" value="1"/>
</dbReference>
<organism evidence="1 2">
    <name type="scientific">Podospora comata</name>
    <dbReference type="NCBI Taxonomy" id="48703"/>
    <lineage>
        <taxon>Eukaryota</taxon>
        <taxon>Fungi</taxon>
        <taxon>Dikarya</taxon>
        <taxon>Ascomycota</taxon>
        <taxon>Pezizomycotina</taxon>
        <taxon>Sordariomycetes</taxon>
        <taxon>Sordariomycetidae</taxon>
        <taxon>Sordariales</taxon>
        <taxon>Podosporaceae</taxon>
        <taxon>Podospora</taxon>
    </lineage>
</organism>
<evidence type="ECO:0008006" key="3">
    <source>
        <dbReference type="Google" id="ProtNLM"/>
    </source>
</evidence>
<dbReference type="EMBL" id="LR026969">
    <property type="protein sequence ID" value="VBB84497.1"/>
    <property type="molecule type" value="Genomic_DNA"/>
</dbReference>
<dbReference type="SUPFAM" id="SSF57903">
    <property type="entry name" value="FYVE/PHD zinc finger"/>
    <property type="match status" value="1"/>
</dbReference>
<dbReference type="InterPro" id="IPR011011">
    <property type="entry name" value="Znf_FYVE_PHD"/>
</dbReference>
<reference evidence="1" key="1">
    <citation type="submission" date="2018-02" db="EMBL/GenBank/DDBJ databases">
        <authorList>
            <person name="Silar P."/>
        </authorList>
    </citation>
    <scope>NUCLEOTIDE SEQUENCE [LARGE SCALE GENOMIC DNA]</scope>
    <source>
        <strain evidence="1">T</strain>
    </source>
</reference>
<name>A0ABY6SI29_PODCO</name>
<gene>
    <name evidence="1" type="ORF">PODCO_607970</name>
</gene>
<dbReference type="InterPro" id="IPR013083">
    <property type="entry name" value="Znf_RING/FYVE/PHD"/>
</dbReference>
<evidence type="ECO:0000313" key="2">
    <source>
        <dbReference type="Proteomes" id="UP000280685"/>
    </source>
</evidence>
<sequence length="34" mass="4107">MVACDGAECQREWFRLECVAKWYCDECKERMADM</sequence>